<keyword evidence="6 9" id="KW-0285">Flavoprotein</keyword>
<comment type="catalytic activity">
    <reaction evidence="1 9">
        <text>(S)-malate + a quinone = a quinol + oxaloacetate</text>
        <dbReference type="Rhea" id="RHEA:46012"/>
        <dbReference type="ChEBI" id="CHEBI:15589"/>
        <dbReference type="ChEBI" id="CHEBI:16452"/>
        <dbReference type="ChEBI" id="CHEBI:24646"/>
        <dbReference type="ChEBI" id="CHEBI:132124"/>
        <dbReference type="EC" id="1.1.5.4"/>
    </reaction>
</comment>
<evidence type="ECO:0000256" key="7">
    <source>
        <dbReference type="ARBA" id="ARBA00022827"/>
    </source>
</evidence>
<evidence type="ECO:0000256" key="8">
    <source>
        <dbReference type="ARBA" id="ARBA00023002"/>
    </source>
</evidence>
<dbReference type="PANTHER" id="PTHR43104:SF2">
    <property type="entry name" value="L-2-HYDROXYGLUTARATE DEHYDROGENASE, MITOCHONDRIAL"/>
    <property type="match status" value="1"/>
</dbReference>
<evidence type="ECO:0000256" key="4">
    <source>
        <dbReference type="ARBA" id="ARBA00006389"/>
    </source>
</evidence>
<proteinExistence type="inferred from homology"/>
<dbReference type="NCBIfam" id="NF003605">
    <property type="entry name" value="PRK05257.1-4"/>
    <property type="match status" value="1"/>
</dbReference>
<dbReference type="Gene3D" id="3.50.50.60">
    <property type="entry name" value="FAD/NAD(P)-binding domain"/>
    <property type="match status" value="1"/>
</dbReference>
<evidence type="ECO:0000313" key="11">
    <source>
        <dbReference type="Proteomes" id="UP001168613"/>
    </source>
</evidence>
<dbReference type="NCBIfam" id="NF003603">
    <property type="entry name" value="PRK05257.1-1"/>
    <property type="match status" value="1"/>
</dbReference>
<evidence type="ECO:0000256" key="2">
    <source>
        <dbReference type="ARBA" id="ARBA00001974"/>
    </source>
</evidence>
<dbReference type="EMBL" id="JAJHNU010000002">
    <property type="protein sequence ID" value="MDN4121302.1"/>
    <property type="molecule type" value="Genomic_DNA"/>
</dbReference>
<organism evidence="10 11">
    <name type="scientific">Alcaligenes endophyticus</name>
    <dbReference type="NCBI Taxonomy" id="1929088"/>
    <lineage>
        <taxon>Bacteria</taxon>
        <taxon>Pseudomonadati</taxon>
        <taxon>Pseudomonadota</taxon>
        <taxon>Betaproteobacteria</taxon>
        <taxon>Burkholderiales</taxon>
        <taxon>Alcaligenaceae</taxon>
        <taxon>Alcaligenes</taxon>
    </lineage>
</organism>
<evidence type="ECO:0000256" key="6">
    <source>
        <dbReference type="ARBA" id="ARBA00022630"/>
    </source>
</evidence>
<evidence type="ECO:0000256" key="1">
    <source>
        <dbReference type="ARBA" id="ARBA00001139"/>
    </source>
</evidence>
<keyword evidence="8 9" id="KW-0560">Oxidoreductase</keyword>
<comment type="caution">
    <text evidence="10">The sequence shown here is derived from an EMBL/GenBank/DDBJ whole genome shotgun (WGS) entry which is preliminary data.</text>
</comment>
<keyword evidence="11" id="KW-1185">Reference proteome</keyword>
<comment type="similarity">
    <text evidence="4 9">Belongs to the MQO family.</text>
</comment>
<dbReference type="Gene3D" id="3.30.9.10">
    <property type="entry name" value="D-Amino Acid Oxidase, subunit A, domain 2"/>
    <property type="match status" value="1"/>
</dbReference>
<name>A0ABT8EJ34_9BURK</name>
<dbReference type="Pfam" id="PF06039">
    <property type="entry name" value="Mqo"/>
    <property type="match status" value="1"/>
</dbReference>
<evidence type="ECO:0000256" key="9">
    <source>
        <dbReference type="HAMAP-Rule" id="MF_00212"/>
    </source>
</evidence>
<comment type="pathway">
    <text evidence="3 9">Carbohydrate metabolism; tricarboxylic acid cycle; oxaloacetate from (S)-malate (quinone route): step 1/1.</text>
</comment>
<dbReference type="InterPro" id="IPR036188">
    <property type="entry name" value="FAD/NAD-bd_sf"/>
</dbReference>
<evidence type="ECO:0000256" key="3">
    <source>
        <dbReference type="ARBA" id="ARBA00005012"/>
    </source>
</evidence>
<keyword evidence="7 9" id="KW-0274">FAD</keyword>
<protein>
    <recommendedName>
        <fullName evidence="9">Probable malate:quinone oxidoreductase</fullName>
        <ecNumber evidence="9">1.1.5.4</ecNumber>
    </recommendedName>
    <alternativeName>
        <fullName evidence="9">MQO</fullName>
    </alternativeName>
    <alternativeName>
        <fullName evidence="9">Malate dehydrogenase [quinone]</fullName>
    </alternativeName>
</protein>
<keyword evidence="5 9" id="KW-0816">Tricarboxylic acid cycle</keyword>
<evidence type="ECO:0000256" key="5">
    <source>
        <dbReference type="ARBA" id="ARBA00022532"/>
    </source>
</evidence>
<dbReference type="SUPFAM" id="SSF51905">
    <property type="entry name" value="FAD/NAD(P)-binding domain"/>
    <property type="match status" value="1"/>
</dbReference>
<sequence length="500" mass="54809">MSNSTLPEHADIVMIGAGIMSATLGTLLKELEPSLNIVFLETLDDCAQESSDGWNNAGTGHAANCEMNYTPQRPDGSVDISKALQVNTEFDLSRQLWAYLVGKGAIADPADFIHACPHMSFVWGQDNVKYLRERFKQMSAHHCYHGMEYSEDPQQIARWIPLVMEGRKPDQPIAATRIVTGSDVDYGALTHLLFKNLAQQSGVAVRYLSRVLDLKREASGRWQVSVHNTRTHEQHSISAKFVFIGAGGGSLELLQQSGIPEGRGYGGFPVSGIWLRCDVDEISARHHAKVYGKAPHGSPPMSVPHLDTRIIAGKKSILFGPYAGFSSRFLVHGSLGDLAESVRPSNVLPMLDVAKNNWQLCEYLVSQVLQSASHQFEMLRQFYPEVRTHQWTKAVAGQRVQIIKPTHHHEGGVLEFGTELVSSADQSMAALLGASPGASTAAFIALEVLERCFSDRLTAAGWLSKLKKIIPTYGIDLKVDASTCRAIRADTAAVLKLENV</sequence>
<accession>A0ABT8EJ34</accession>
<dbReference type="HAMAP" id="MF_00212">
    <property type="entry name" value="MQO"/>
    <property type="match status" value="1"/>
</dbReference>
<evidence type="ECO:0000313" key="10">
    <source>
        <dbReference type="EMBL" id="MDN4121302.1"/>
    </source>
</evidence>
<dbReference type="NCBIfam" id="NF003611">
    <property type="entry name" value="PRK05257.3-2"/>
    <property type="match status" value="1"/>
</dbReference>
<reference evidence="10" key="1">
    <citation type="submission" date="2021-11" db="EMBL/GenBank/DDBJ databases">
        <title>Draft genome sequence of Alcaligenes endophyticus type strain CCUG 75668T.</title>
        <authorList>
            <person name="Salva-Serra F."/>
            <person name="Duran R.E."/>
            <person name="Seeger M."/>
            <person name="Moore E.R.B."/>
            <person name="Jaen-Luchoro D."/>
        </authorList>
    </citation>
    <scope>NUCLEOTIDE SEQUENCE</scope>
    <source>
        <strain evidence="10">CCUG 75668</strain>
    </source>
</reference>
<dbReference type="NCBIfam" id="NF003608">
    <property type="entry name" value="PRK05257.2-4"/>
    <property type="match status" value="1"/>
</dbReference>
<dbReference type="GO" id="GO:0008924">
    <property type="term" value="F:L-malate dehydrogenase (quinone) activity"/>
    <property type="evidence" value="ECO:0007669"/>
    <property type="project" value="UniProtKB-EC"/>
</dbReference>
<dbReference type="NCBIfam" id="NF009875">
    <property type="entry name" value="PRK13339.1"/>
    <property type="match status" value="1"/>
</dbReference>
<dbReference type="PANTHER" id="PTHR43104">
    <property type="entry name" value="L-2-HYDROXYGLUTARATE DEHYDROGENASE, MITOCHONDRIAL"/>
    <property type="match status" value="1"/>
</dbReference>
<gene>
    <name evidence="9 10" type="primary">mqo</name>
    <name evidence="10" type="ORF">LMS43_08380</name>
</gene>
<comment type="cofactor">
    <cofactor evidence="2 9">
        <name>FAD</name>
        <dbReference type="ChEBI" id="CHEBI:57692"/>
    </cofactor>
</comment>
<dbReference type="EC" id="1.1.5.4" evidence="9"/>
<dbReference type="NCBIfam" id="NF003606">
    <property type="entry name" value="PRK05257.2-1"/>
    <property type="match status" value="1"/>
</dbReference>
<dbReference type="NCBIfam" id="TIGR01320">
    <property type="entry name" value="mal_quin_oxido"/>
    <property type="match status" value="1"/>
</dbReference>
<dbReference type="Proteomes" id="UP001168613">
    <property type="component" value="Unassembled WGS sequence"/>
</dbReference>
<dbReference type="RefSeq" id="WP_266123986.1">
    <property type="nucleotide sequence ID" value="NZ_JAJHNU010000002.1"/>
</dbReference>
<dbReference type="InterPro" id="IPR006231">
    <property type="entry name" value="MQO"/>
</dbReference>